<dbReference type="Proteomes" id="UP000215335">
    <property type="component" value="Unassembled WGS sequence"/>
</dbReference>
<evidence type="ECO:0000313" key="2">
    <source>
        <dbReference type="Proteomes" id="UP000215335"/>
    </source>
</evidence>
<keyword evidence="2" id="KW-1185">Reference proteome</keyword>
<proteinExistence type="predicted"/>
<sequence length="129" mass="14335">MDNRTLVDLIADGLLAFGRNKIDRQEAANSVDLFSELRKCENTSGKSFLKIHKNRPKVTKTETKLTLKQPYKICESKGIYDPGLNITLINSKLVEIKNLTKDNFSSTIKTTSGRGKTDCLTTLNAGLDT</sequence>
<name>A0A232EEM3_9HYME</name>
<dbReference type="AlphaFoldDB" id="A0A232EEM3"/>
<evidence type="ECO:0000313" key="1">
    <source>
        <dbReference type="EMBL" id="OXU16778.1"/>
    </source>
</evidence>
<accession>A0A232EEM3</accession>
<protein>
    <submittedName>
        <fullName evidence="1">Uncharacterized protein</fullName>
    </submittedName>
</protein>
<dbReference type="EMBL" id="NNAY01005295">
    <property type="protein sequence ID" value="OXU16778.1"/>
    <property type="molecule type" value="Genomic_DNA"/>
</dbReference>
<gene>
    <name evidence="1" type="ORF">TSAR_015827</name>
</gene>
<reference evidence="1 2" key="1">
    <citation type="journal article" date="2017" name="Curr. Biol.">
        <title>The Evolution of Venom by Co-option of Single-Copy Genes.</title>
        <authorList>
            <person name="Martinson E.O."/>
            <person name="Mrinalini"/>
            <person name="Kelkar Y.D."/>
            <person name="Chang C.H."/>
            <person name="Werren J.H."/>
        </authorList>
    </citation>
    <scope>NUCLEOTIDE SEQUENCE [LARGE SCALE GENOMIC DNA]</scope>
    <source>
        <strain evidence="1 2">Alberta</strain>
        <tissue evidence="1">Whole body</tissue>
    </source>
</reference>
<organism evidence="1 2">
    <name type="scientific">Trichomalopsis sarcophagae</name>
    <dbReference type="NCBI Taxonomy" id="543379"/>
    <lineage>
        <taxon>Eukaryota</taxon>
        <taxon>Metazoa</taxon>
        <taxon>Ecdysozoa</taxon>
        <taxon>Arthropoda</taxon>
        <taxon>Hexapoda</taxon>
        <taxon>Insecta</taxon>
        <taxon>Pterygota</taxon>
        <taxon>Neoptera</taxon>
        <taxon>Endopterygota</taxon>
        <taxon>Hymenoptera</taxon>
        <taxon>Apocrita</taxon>
        <taxon>Proctotrupomorpha</taxon>
        <taxon>Chalcidoidea</taxon>
        <taxon>Pteromalidae</taxon>
        <taxon>Pteromalinae</taxon>
        <taxon>Trichomalopsis</taxon>
    </lineage>
</organism>
<comment type="caution">
    <text evidence="1">The sequence shown here is derived from an EMBL/GenBank/DDBJ whole genome shotgun (WGS) entry which is preliminary data.</text>
</comment>